<dbReference type="RefSeq" id="WP_064395367.1">
    <property type="nucleotide sequence ID" value="NZ_LQIR01000012.1"/>
</dbReference>
<feature type="transmembrane region" description="Helical" evidence="1">
    <location>
        <begin position="162"/>
        <end position="181"/>
    </location>
</feature>
<proteinExistence type="predicted"/>
<feature type="transmembrane region" description="Helical" evidence="1">
    <location>
        <begin position="187"/>
        <end position="205"/>
    </location>
</feature>
<evidence type="ECO:0000313" key="3">
    <source>
        <dbReference type="Proteomes" id="UP000053707"/>
    </source>
</evidence>
<name>A0A124EPU5_9MYCO</name>
<dbReference type="AlphaFoldDB" id="A0A124EPU5"/>
<keyword evidence="1" id="KW-0472">Membrane</keyword>
<comment type="caution">
    <text evidence="2">The sequence shown here is derived from an EMBL/GenBank/DDBJ whole genome shotgun (WGS) entry which is preliminary data.</text>
</comment>
<evidence type="ECO:0008006" key="4">
    <source>
        <dbReference type="Google" id="ProtNLM"/>
    </source>
</evidence>
<gene>
    <name evidence="2" type="ORF">AU192_02670</name>
</gene>
<feature type="transmembrane region" description="Helical" evidence="1">
    <location>
        <begin position="83"/>
        <end position="112"/>
    </location>
</feature>
<feature type="transmembrane region" description="Helical" evidence="1">
    <location>
        <begin position="7"/>
        <end position="25"/>
    </location>
</feature>
<feature type="transmembrane region" description="Helical" evidence="1">
    <location>
        <begin position="132"/>
        <end position="153"/>
    </location>
</feature>
<keyword evidence="3" id="KW-1185">Reference proteome</keyword>
<organism evidence="2 3">
    <name type="scientific">Mycobacterium lehmannii</name>
    <dbReference type="NCBI Taxonomy" id="2048550"/>
    <lineage>
        <taxon>Bacteria</taxon>
        <taxon>Bacillati</taxon>
        <taxon>Actinomycetota</taxon>
        <taxon>Actinomycetes</taxon>
        <taxon>Mycobacteriales</taxon>
        <taxon>Mycobacteriaceae</taxon>
        <taxon>Mycobacterium</taxon>
    </lineage>
</organism>
<protein>
    <recommendedName>
        <fullName evidence="4">DUF4386 domain-containing protein</fullName>
    </recommendedName>
</protein>
<dbReference type="Proteomes" id="UP000053707">
    <property type="component" value="Unassembled WGS sequence"/>
</dbReference>
<sequence length="212" mass="21776">MGSGTIRLGGLLGVACAGVVVPAYLVGSPETPNDAGGLGAYFDSAATFLTLNGTLPLLHLLFGLLFLGVLVSTLRSAAGPTGAVYTAAIGGTVFFALTAAGLAAEVAVPAAIVRFDDLTVTSYSQPFLGLAVWLYHYSHIGSAAMIFATAYIVWRTGVLPKWSAFLAVLGIPALLHTWIGLPGAYSVLVWIALTGLVMLAVPPVVRVESMVA</sequence>
<evidence type="ECO:0000256" key="1">
    <source>
        <dbReference type="SAM" id="Phobius"/>
    </source>
</evidence>
<dbReference type="GeneID" id="27919369"/>
<accession>A0A124EPU5</accession>
<keyword evidence="1" id="KW-0812">Transmembrane</keyword>
<dbReference type="EMBL" id="LQIR01000012">
    <property type="protein sequence ID" value="KUI17780.1"/>
    <property type="molecule type" value="Genomic_DNA"/>
</dbReference>
<evidence type="ECO:0000313" key="2">
    <source>
        <dbReference type="EMBL" id="KUI17780.1"/>
    </source>
</evidence>
<reference evidence="2 3" key="1">
    <citation type="submission" date="2016-01" db="EMBL/GenBank/DDBJ databases">
        <authorList>
            <consortium name="TB Trials Study Group"/>
            <person name="Sutton G."/>
            <person name="Brinkac L."/>
            <person name="Sanka R."/>
            <person name="Adams M."/>
            <person name="Lau E.L."/>
            <person name="Macaden R."/>
            <person name="Grewal H.M.S."/>
        </authorList>
    </citation>
    <scope>NUCLEOTIDE SEQUENCE [LARGE SCALE GENOMIC DNA]</scope>
    <source>
        <strain evidence="2 3">IS-1744</strain>
    </source>
</reference>
<keyword evidence="1" id="KW-1133">Transmembrane helix</keyword>
<feature type="transmembrane region" description="Helical" evidence="1">
    <location>
        <begin position="45"/>
        <end position="71"/>
    </location>
</feature>